<feature type="region of interest" description="Disordered" evidence="1">
    <location>
        <begin position="249"/>
        <end position="289"/>
    </location>
</feature>
<dbReference type="OrthoDB" id="3870258at2"/>
<evidence type="ECO:0000313" key="2">
    <source>
        <dbReference type="EMBL" id="SDQ37851.1"/>
    </source>
</evidence>
<keyword evidence="2" id="KW-0808">Transferase</keyword>
<dbReference type="Proteomes" id="UP000183053">
    <property type="component" value="Unassembled WGS sequence"/>
</dbReference>
<organism evidence="2 3">
    <name type="scientific">Tsukamurella pulmonis</name>
    <dbReference type="NCBI Taxonomy" id="47312"/>
    <lineage>
        <taxon>Bacteria</taxon>
        <taxon>Bacillati</taxon>
        <taxon>Actinomycetota</taxon>
        <taxon>Actinomycetes</taxon>
        <taxon>Mycobacteriales</taxon>
        <taxon>Tsukamurellaceae</taxon>
        <taxon>Tsukamurella</taxon>
    </lineage>
</organism>
<dbReference type="EMBL" id="FNLF01000002">
    <property type="protein sequence ID" value="SDQ37851.1"/>
    <property type="molecule type" value="Genomic_DNA"/>
</dbReference>
<dbReference type="Pfam" id="PF08843">
    <property type="entry name" value="AbiEii"/>
    <property type="match status" value="1"/>
</dbReference>
<dbReference type="GO" id="GO:0016740">
    <property type="term" value="F:transferase activity"/>
    <property type="evidence" value="ECO:0007669"/>
    <property type="project" value="UniProtKB-KW"/>
</dbReference>
<proteinExistence type="predicted"/>
<keyword evidence="3" id="KW-1185">Reference proteome</keyword>
<sequence length="289" mass="31505">MALSSAQEAAAVILLATGAGEISLAGGAGLITHGVIDRDTEDLDAFTRHMKTSTHELADRVRGAFERANYRVVDDSAYPDATLRRLLVTPRAVDGATRAAAGRKPETVKVEIGQDFQALPAIVTPIGPVLDPLELGANKILTVYNVTRARDGDDLARLATRYPFARMLEVADQKEVTPLDRGVLADQMSLFARLPDSEFPWLRAEEADAVKTYMTAAAEQLRAGRPVDVVSPYAEPSEDRGAALRNLLNATQSPQAQRSREHRVDPTVGTYRPQQQAPGREERDRGLER</sequence>
<name>A0A1H1AE51_9ACTN</name>
<gene>
    <name evidence="2" type="ORF">SAMN04489765_0177</name>
</gene>
<protein>
    <submittedName>
        <fullName evidence="2">Nucleotidyl transferase AbiEii toxin, Type IV TA system</fullName>
    </submittedName>
</protein>
<accession>A0A1H1AE51</accession>
<evidence type="ECO:0000256" key="1">
    <source>
        <dbReference type="SAM" id="MobiDB-lite"/>
    </source>
</evidence>
<dbReference type="RefSeq" id="WP_068565152.1">
    <property type="nucleotide sequence ID" value="NZ_FNLF01000002.1"/>
</dbReference>
<dbReference type="AlphaFoldDB" id="A0A1H1AE51"/>
<feature type="compositionally biased region" description="Basic and acidic residues" evidence="1">
    <location>
        <begin position="279"/>
        <end position="289"/>
    </location>
</feature>
<dbReference type="STRING" id="47312.SAMN04489765_0177"/>
<reference evidence="3" key="1">
    <citation type="submission" date="2016-10" db="EMBL/GenBank/DDBJ databases">
        <authorList>
            <person name="Varghese N."/>
            <person name="Submissions S."/>
        </authorList>
    </citation>
    <scope>NUCLEOTIDE SEQUENCE [LARGE SCALE GENOMIC DNA]</scope>
    <source>
        <strain evidence="3">DSM 44142</strain>
    </source>
</reference>
<dbReference type="InterPro" id="IPR014942">
    <property type="entry name" value="AbiEii"/>
</dbReference>
<evidence type="ECO:0000313" key="3">
    <source>
        <dbReference type="Proteomes" id="UP000183053"/>
    </source>
</evidence>